<feature type="domain" description="Methyltransferase" evidence="1">
    <location>
        <begin position="43"/>
        <end position="179"/>
    </location>
</feature>
<organism evidence="2 3">
    <name type="scientific">Candidatus Buchananbacteria bacterium RIFCSPLOWO2_01_FULL_45_31</name>
    <dbReference type="NCBI Taxonomy" id="1797545"/>
    <lineage>
        <taxon>Bacteria</taxon>
        <taxon>Candidatus Buchananiibacteriota</taxon>
    </lineage>
</organism>
<dbReference type="GO" id="GO:0008168">
    <property type="term" value="F:methyltransferase activity"/>
    <property type="evidence" value="ECO:0007669"/>
    <property type="project" value="UniProtKB-KW"/>
</dbReference>
<keyword evidence="2" id="KW-0489">Methyltransferase</keyword>
<sequence>MGSNSTKQHWEGIYQTKDTAREASWYQNIPKTSIDLILSTGTDKNADIIDIGGGDSVLVDELSELGFKNISVLDISAKALQKAKTRTGKNEKSVIWIESDVLEFDTESRFDIWHDRATFHFLTKEEDIANYVEIAGKFIKPSGYLVISTFSTNGPKKCSGLEITQYSEDSIKKTFRKDFRHIKSFEEIHTTPFNTKQNFLFNLFKRK</sequence>
<evidence type="ECO:0000259" key="1">
    <source>
        <dbReference type="Pfam" id="PF13847"/>
    </source>
</evidence>
<reference evidence="2 3" key="1">
    <citation type="journal article" date="2016" name="Nat. Commun.">
        <title>Thousands of microbial genomes shed light on interconnected biogeochemical processes in an aquifer system.</title>
        <authorList>
            <person name="Anantharaman K."/>
            <person name="Brown C.T."/>
            <person name="Hug L.A."/>
            <person name="Sharon I."/>
            <person name="Castelle C.J."/>
            <person name="Probst A.J."/>
            <person name="Thomas B.C."/>
            <person name="Singh A."/>
            <person name="Wilkins M.J."/>
            <person name="Karaoz U."/>
            <person name="Brodie E.L."/>
            <person name="Williams K.H."/>
            <person name="Hubbard S.S."/>
            <person name="Banfield J.F."/>
        </authorList>
    </citation>
    <scope>NUCLEOTIDE SEQUENCE [LARGE SCALE GENOMIC DNA]</scope>
</reference>
<keyword evidence="2" id="KW-0808">Transferase</keyword>
<proteinExistence type="predicted"/>
<accession>A0A1G1YNW7</accession>
<evidence type="ECO:0000313" key="2">
    <source>
        <dbReference type="EMBL" id="OGY54052.1"/>
    </source>
</evidence>
<dbReference type="SUPFAM" id="SSF53335">
    <property type="entry name" value="S-adenosyl-L-methionine-dependent methyltransferases"/>
    <property type="match status" value="1"/>
</dbReference>
<name>A0A1G1YNW7_9BACT</name>
<gene>
    <name evidence="2" type="ORF">A3B15_00155</name>
</gene>
<dbReference type="STRING" id="1797545.A3B15_00155"/>
<dbReference type="PANTHER" id="PTHR12843:SF5">
    <property type="entry name" value="EEF1A LYSINE METHYLTRANSFERASE 2"/>
    <property type="match status" value="1"/>
</dbReference>
<dbReference type="Pfam" id="PF13847">
    <property type="entry name" value="Methyltransf_31"/>
    <property type="match status" value="1"/>
</dbReference>
<dbReference type="PANTHER" id="PTHR12843">
    <property type="entry name" value="PROTEIN-LYSINE N-METHYLTRANSFERASE METTL10"/>
    <property type="match status" value="1"/>
</dbReference>
<dbReference type="InterPro" id="IPR025714">
    <property type="entry name" value="Methyltranfer_dom"/>
</dbReference>
<dbReference type="InterPro" id="IPR029063">
    <property type="entry name" value="SAM-dependent_MTases_sf"/>
</dbReference>
<dbReference type="EMBL" id="MHIO01000011">
    <property type="protein sequence ID" value="OGY54052.1"/>
    <property type="molecule type" value="Genomic_DNA"/>
</dbReference>
<dbReference type="Gene3D" id="3.40.50.150">
    <property type="entry name" value="Vaccinia Virus protein VP39"/>
    <property type="match status" value="1"/>
</dbReference>
<dbReference type="AlphaFoldDB" id="A0A1G1YNW7"/>
<protein>
    <submittedName>
        <fullName evidence="2">SAM-dependent methyltransferase</fullName>
    </submittedName>
</protein>
<evidence type="ECO:0000313" key="3">
    <source>
        <dbReference type="Proteomes" id="UP000177250"/>
    </source>
</evidence>
<dbReference type="CDD" id="cd02440">
    <property type="entry name" value="AdoMet_MTases"/>
    <property type="match status" value="1"/>
</dbReference>
<dbReference type="Proteomes" id="UP000177250">
    <property type="component" value="Unassembled WGS sequence"/>
</dbReference>
<dbReference type="GO" id="GO:0032259">
    <property type="term" value="P:methylation"/>
    <property type="evidence" value="ECO:0007669"/>
    <property type="project" value="UniProtKB-KW"/>
</dbReference>
<comment type="caution">
    <text evidence="2">The sequence shown here is derived from an EMBL/GenBank/DDBJ whole genome shotgun (WGS) entry which is preliminary data.</text>
</comment>